<protein>
    <recommendedName>
        <fullName evidence="3">Glycosyl hydrolase 36 catalytic domain-containing protein</fullName>
    </recommendedName>
</protein>
<sequence>MYITSSTGEFRVAVCTSARGTTISVDVKTAVGGWSSATVPAPILSGEAFALTTQSRGVEGATATLSGVGTNRPFVWRLAVETTTGWLAFELTIDSDGFDIGHDAPQPGIQFDLGALPPYERGNHFWFTTNVSAPSTWNRSAAGNDFPGAYYFDPYRRCELELFVDLGASTWFGEDSALRLYEYTCGVVRSFRPEPSAEFGFIGTAPARMRSFPRGRHVLRWYVAARRRDDLGGVSPTEQDALRQLVADCLRLVDTPTDEWHGSPGAWADAAASAAGELMSDGLAWRSDDLGDYLLAYVDARSDAWSAAFAAKGETWNGDGPCLDAALWLLRPLQLLRATTAQSELAKLTDRVDDFATREAADPRSRILSGRHDAQTEMGTWQYVYLLADTWYLYGESELRERILAEIESVLIPLAHRVGYNFPLSFDKSALAKLGPGGNAGSAGTYAMLMASLAASESDPERYTEEARRALRALANLHIDDVPQEAVLAPHAMVAADELARQEPGGEWAELREYFLAQTLRAMYWYDDPLPVGAVRGARIGMFQACTGIVYPAFFEDVEVAVRLASVVDRERDPRGLLRVLDRARRVNVGFLPAFGSEPDSFTLPHIPFEELPMLDGARSGGSIGQEIYGAGWLYWAHLLWDALAVSDNPQVMVLNADPDPGRAGTPGRFVAYNGTDVAQEATIRFTGAGTTVDLQLASGAWEWLSASA</sequence>
<name>A0ABT7MWD1_9MICO</name>
<evidence type="ECO:0000313" key="2">
    <source>
        <dbReference type="Proteomes" id="UP001235064"/>
    </source>
</evidence>
<keyword evidence="2" id="KW-1185">Reference proteome</keyword>
<proteinExistence type="predicted"/>
<accession>A0ABT7MWD1</accession>
<evidence type="ECO:0000313" key="1">
    <source>
        <dbReference type="EMBL" id="MDL9978733.1"/>
    </source>
</evidence>
<comment type="caution">
    <text evidence="1">The sequence shown here is derived from an EMBL/GenBank/DDBJ whole genome shotgun (WGS) entry which is preliminary data.</text>
</comment>
<gene>
    <name evidence="1" type="ORF">QSV35_05285</name>
</gene>
<dbReference type="EMBL" id="JASXSZ010000001">
    <property type="protein sequence ID" value="MDL9978733.1"/>
    <property type="molecule type" value="Genomic_DNA"/>
</dbReference>
<dbReference type="Proteomes" id="UP001235064">
    <property type="component" value="Unassembled WGS sequence"/>
</dbReference>
<dbReference type="RefSeq" id="WP_286287406.1">
    <property type="nucleotide sequence ID" value="NZ_JASXSZ010000001.1"/>
</dbReference>
<evidence type="ECO:0008006" key="3">
    <source>
        <dbReference type="Google" id="ProtNLM"/>
    </source>
</evidence>
<reference evidence="1 2" key="1">
    <citation type="submission" date="2023-06" db="EMBL/GenBank/DDBJ databases">
        <title>Microbacterium sp. nov., isolated from a waste landfill.</title>
        <authorList>
            <person name="Wen W."/>
        </authorList>
    </citation>
    <scope>NUCLEOTIDE SEQUENCE [LARGE SCALE GENOMIC DNA]</scope>
    <source>
        <strain evidence="1 2">ASV49</strain>
    </source>
</reference>
<organism evidence="1 2">
    <name type="scientific">Microbacterium candidum</name>
    <dbReference type="NCBI Taxonomy" id="3041922"/>
    <lineage>
        <taxon>Bacteria</taxon>
        <taxon>Bacillati</taxon>
        <taxon>Actinomycetota</taxon>
        <taxon>Actinomycetes</taxon>
        <taxon>Micrococcales</taxon>
        <taxon>Microbacteriaceae</taxon>
        <taxon>Microbacterium</taxon>
    </lineage>
</organism>